<dbReference type="SFLD" id="SFLDG01135">
    <property type="entry name" value="C1.5.6:_HAD__Beta-PGM__Phospha"/>
    <property type="match status" value="1"/>
</dbReference>
<dbReference type="PANTHER" id="PTHR46193">
    <property type="entry name" value="6-PHOSPHOGLUCONATE PHOSPHATASE"/>
    <property type="match status" value="1"/>
</dbReference>
<evidence type="ECO:0000256" key="5">
    <source>
        <dbReference type="ARBA" id="ARBA00023235"/>
    </source>
</evidence>
<dbReference type="GO" id="GO:0000287">
    <property type="term" value="F:magnesium ion binding"/>
    <property type="evidence" value="ECO:0007669"/>
    <property type="project" value="InterPro"/>
</dbReference>
<dbReference type="GO" id="GO:0005975">
    <property type="term" value="P:carbohydrate metabolic process"/>
    <property type="evidence" value="ECO:0007669"/>
    <property type="project" value="InterPro"/>
</dbReference>
<dbReference type="InterPro" id="IPR023214">
    <property type="entry name" value="HAD_sf"/>
</dbReference>
<evidence type="ECO:0000256" key="7">
    <source>
        <dbReference type="ARBA" id="ARBA00044926"/>
    </source>
</evidence>
<keyword evidence="3 12" id="KW-0479">Metal-binding</keyword>
<reference evidence="14 15" key="1">
    <citation type="submission" date="2018-11" db="EMBL/GenBank/DDBJ databases">
        <title>Chryseotalea sanarue gen. nov., sp., nov., a member of the family Cytophagaceae, isolated from a brackish lake in Hamamatsu Japan.</title>
        <authorList>
            <person name="Maejima Y."/>
            <person name="Iino T."/>
            <person name="Muraguchi Y."/>
            <person name="Fukuda K."/>
            <person name="Ohkuma M."/>
            <person name="Moriuchi R."/>
            <person name="Dohra H."/>
            <person name="Kimbara K."/>
            <person name="Shintani M."/>
        </authorList>
    </citation>
    <scope>NUCLEOTIDE SEQUENCE [LARGE SCALE GENOMIC DNA]</scope>
    <source>
        <strain evidence="14 15">Ys</strain>
    </source>
</reference>
<evidence type="ECO:0000256" key="4">
    <source>
        <dbReference type="ARBA" id="ARBA00022842"/>
    </source>
</evidence>
<keyword evidence="4 12" id="KW-0460">Magnesium</keyword>
<dbReference type="GO" id="GO:0008801">
    <property type="term" value="F:beta-phosphoglucomutase activity"/>
    <property type="evidence" value="ECO:0007669"/>
    <property type="project" value="UniProtKB-EC"/>
</dbReference>
<feature type="active site" description="Nucleophile" evidence="10">
    <location>
        <position position="14"/>
    </location>
</feature>
<dbReference type="NCBIfam" id="TIGR01509">
    <property type="entry name" value="HAD-SF-IA-v3"/>
    <property type="match status" value="1"/>
</dbReference>
<dbReference type="InterPro" id="IPR010972">
    <property type="entry name" value="Beta-PGM"/>
</dbReference>
<feature type="binding site" evidence="12">
    <location>
        <position position="174"/>
    </location>
    <ligand>
        <name>Mg(2+)</name>
        <dbReference type="ChEBI" id="CHEBI:18420"/>
    </ligand>
</feature>
<feature type="binding site" evidence="12">
    <location>
        <position position="14"/>
    </location>
    <ligand>
        <name>Mg(2+)</name>
        <dbReference type="ChEBI" id="CHEBI:18420"/>
    </ligand>
</feature>
<dbReference type="RefSeq" id="WP_127123790.1">
    <property type="nucleotide sequence ID" value="NZ_BHXQ01000006.1"/>
</dbReference>
<dbReference type="Proteomes" id="UP000288227">
    <property type="component" value="Unassembled WGS sequence"/>
</dbReference>
<dbReference type="InterPro" id="IPR006439">
    <property type="entry name" value="HAD-SF_hydro_IA"/>
</dbReference>
<dbReference type="EMBL" id="BHXQ01000006">
    <property type="protein sequence ID" value="GCC53148.1"/>
    <property type="molecule type" value="Genomic_DNA"/>
</dbReference>
<feature type="binding site" evidence="11">
    <location>
        <begin position="49"/>
        <end position="54"/>
    </location>
    <ligand>
        <name>substrate</name>
    </ligand>
</feature>
<evidence type="ECO:0000256" key="9">
    <source>
        <dbReference type="ARBA" id="ARBA00044991"/>
    </source>
</evidence>
<comment type="cofactor">
    <cofactor evidence="12">
        <name>Mg(2+)</name>
        <dbReference type="ChEBI" id="CHEBI:18420"/>
    </cofactor>
    <text evidence="12">Binds 2 magnesium ions per subunit.</text>
</comment>
<dbReference type="SUPFAM" id="SSF56784">
    <property type="entry name" value="HAD-like"/>
    <property type="match status" value="1"/>
</dbReference>
<accession>A0A401UE11</accession>
<protein>
    <recommendedName>
        <fullName evidence="9">Beta-phosphoglucomutase</fullName>
        <ecNumber evidence="8">5.4.2.6</ecNumber>
    </recommendedName>
</protein>
<dbReference type="Pfam" id="PF00702">
    <property type="entry name" value="Hydrolase"/>
    <property type="match status" value="1"/>
</dbReference>
<dbReference type="NCBIfam" id="TIGR01990">
    <property type="entry name" value="bPGM"/>
    <property type="match status" value="1"/>
</dbReference>
<dbReference type="SFLD" id="SFLDS00003">
    <property type="entry name" value="Haloacid_Dehalogenase"/>
    <property type="match status" value="1"/>
</dbReference>
<evidence type="ECO:0000313" key="14">
    <source>
        <dbReference type="EMBL" id="GCC53148.1"/>
    </source>
</evidence>
<dbReference type="Gene3D" id="1.10.150.240">
    <property type="entry name" value="Putative phosphatase, domain 2"/>
    <property type="match status" value="1"/>
</dbReference>
<feature type="binding site" evidence="11">
    <location>
        <position position="57"/>
    </location>
    <ligand>
        <name>substrate</name>
    </ligand>
</feature>
<feature type="binding site" evidence="11">
    <location>
        <position position="150"/>
    </location>
    <ligand>
        <name>substrate</name>
    </ligand>
</feature>
<evidence type="ECO:0000256" key="10">
    <source>
        <dbReference type="PIRSR" id="PIRSR610972-1"/>
    </source>
</evidence>
<feature type="binding site" evidence="11">
    <location>
        <begin position="14"/>
        <end position="16"/>
    </location>
    <ligand>
        <name>substrate</name>
    </ligand>
</feature>
<evidence type="ECO:0000256" key="8">
    <source>
        <dbReference type="ARBA" id="ARBA00044968"/>
    </source>
</evidence>
<dbReference type="SFLD" id="SFLDG01129">
    <property type="entry name" value="C1.5:_HAD__Beta-PGM__Phosphata"/>
    <property type="match status" value="1"/>
</dbReference>
<dbReference type="PANTHER" id="PTHR46193:SF18">
    <property type="entry name" value="HEXITOL PHOSPHATASE B"/>
    <property type="match status" value="1"/>
</dbReference>
<evidence type="ECO:0000256" key="2">
    <source>
        <dbReference type="ARBA" id="ARBA00022553"/>
    </source>
</evidence>
<feature type="binding site" evidence="11">
    <location>
        <position position="30"/>
    </location>
    <ligand>
        <name>substrate</name>
    </ligand>
</feature>
<evidence type="ECO:0000313" key="15">
    <source>
        <dbReference type="Proteomes" id="UP000288227"/>
    </source>
</evidence>
<dbReference type="InterPro" id="IPR036412">
    <property type="entry name" value="HAD-like_sf"/>
</dbReference>
<dbReference type="InterPro" id="IPR023198">
    <property type="entry name" value="PGP-like_dom2"/>
</dbReference>
<keyword evidence="2" id="KW-0597">Phosphoprotein</keyword>
<evidence type="ECO:0000256" key="11">
    <source>
        <dbReference type="PIRSR" id="PIRSR610972-2"/>
    </source>
</evidence>
<comment type="similarity">
    <text evidence="1">Belongs to the HAD-like hydrolase superfamily. CbbY/CbbZ/Gph/YieH family.</text>
</comment>
<feature type="binding site" evidence="11">
    <location>
        <begin position="119"/>
        <end position="123"/>
    </location>
    <ligand>
        <name>substrate</name>
    </ligand>
</feature>
<feature type="site" description="Important for catalytic activity and assists the phosphoryl transfer reaction to Asp8 by balancing charge and orienting the reacting groups" evidence="13">
    <location>
        <position position="119"/>
    </location>
</feature>
<feature type="binding site" evidence="12">
    <location>
        <position position="16"/>
    </location>
    <ligand>
        <name>Mg(2+)</name>
        <dbReference type="ChEBI" id="CHEBI:18420"/>
    </ligand>
</feature>
<dbReference type="CDD" id="cd02598">
    <property type="entry name" value="HAD_BPGM"/>
    <property type="match status" value="1"/>
</dbReference>
<sequence length="224" mass="24307">MSARESIISAAIFDLDGVIVDTAKYHYLAWKKLANEIGTDLSVEENERLKGVSRMDSLDIILSLGGLQFSEVEKVAMADKKNTWFVDYVNQMKPDEILPGAKNLLESCRANGIKVALGSSSKNAKAVLDLLKIAHLFDVIVDGTMIKKSKPDPEIFLLGASLLNIPPDQCIVFEDAEAGVEAALAANMRCIGLGSPAQLGKANLVIPDLKNFTIEDMINLVPIH</sequence>
<dbReference type="OrthoDB" id="9797743at2"/>
<dbReference type="NCBIfam" id="TIGR02009">
    <property type="entry name" value="PGMB-YQAB-SF"/>
    <property type="match status" value="1"/>
</dbReference>
<comment type="caution">
    <text evidence="14">The sequence shown here is derived from an EMBL/GenBank/DDBJ whole genome shotgun (WGS) entry which is preliminary data.</text>
</comment>
<keyword evidence="6" id="KW-0119">Carbohydrate metabolism</keyword>
<evidence type="ECO:0000256" key="1">
    <source>
        <dbReference type="ARBA" id="ARBA00006171"/>
    </source>
</evidence>
<proteinExistence type="inferred from homology"/>
<evidence type="ECO:0000256" key="3">
    <source>
        <dbReference type="ARBA" id="ARBA00022723"/>
    </source>
</evidence>
<evidence type="ECO:0000256" key="13">
    <source>
        <dbReference type="PIRSR" id="PIRSR610972-4"/>
    </source>
</evidence>
<dbReference type="EC" id="5.4.2.6" evidence="8"/>
<comment type="catalytic activity">
    <reaction evidence="7">
        <text>beta-D-glucose 1-phosphate = beta-D-glucose 6-phosphate</text>
        <dbReference type="Rhea" id="RHEA:20113"/>
        <dbReference type="ChEBI" id="CHEBI:57684"/>
        <dbReference type="ChEBI" id="CHEBI:58247"/>
        <dbReference type="EC" id="5.4.2.6"/>
    </reaction>
</comment>
<keyword evidence="5" id="KW-0413">Isomerase</keyword>
<dbReference type="InterPro" id="IPR010976">
    <property type="entry name" value="B-phosphoglucomutase_hydrolase"/>
</dbReference>
<feature type="binding site" evidence="12">
    <location>
        <position position="175"/>
    </location>
    <ligand>
        <name>Mg(2+)</name>
        <dbReference type="ChEBI" id="CHEBI:18420"/>
    </ligand>
</feature>
<feature type="active site" description="Proton donor/acceptor" evidence="10">
    <location>
        <position position="16"/>
    </location>
</feature>
<keyword evidence="15" id="KW-1185">Reference proteome</keyword>
<evidence type="ECO:0000256" key="12">
    <source>
        <dbReference type="PIRSR" id="PIRSR610972-3"/>
    </source>
</evidence>
<evidence type="ECO:0000256" key="6">
    <source>
        <dbReference type="ARBA" id="ARBA00023277"/>
    </source>
</evidence>
<gene>
    <name evidence="14" type="primary">pgmB</name>
    <name evidence="14" type="ORF">SanaruYs_33910</name>
</gene>
<organism evidence="14 15">
    <name type="scientific">Chryseotalea sanaruensis</name>
    <dbReference type="NCBI Taxonomy" id="2482724"/>
    <lineage>
        <taxon>Bacteria</taxon>
        <taxon>Pseudomonadati</taxon>
        <taxon>Bacteroidota</taxon>
        <taxon>Cytophagia</taxon>
        <taxon>Cytophagales</taxon>
        <taxon>Chryseotaleaceae</taxon>
        <taxon>Chryseotalea</taxon>
    </lineage>
</organism>
<dbReference type="Gene3D" id="3.40.50.1000">
    <property type="entry name" value="HAD superfamily/HAD-like"/>
    <property type="match status" value="1"/>
</dbReference>
<name>A0A401UE11_9BACT</name>
<feature type="site" description="Important for catalytic activity and assists the phosphoryl transfer reaction to Asp8 by balancing charge and orienting the reacting groups" evidence="13">
    <location>
        <position position="150"/>
    </location>
</feature>
<dbReference type="AlphaFoldDB" id="A0A401UE11"/>
<feature type="binding site" evidence="11">
    <location>
        <position position="81"/>
    </location>
    <ligand>
        <name>substrate</name>
    </ligand>
</feature>
<dbReference type="InterPro" id="IPR051600">
    <property type="entry name" value="Beta-PGM-like"/>
</dbReference>